<evidence type="ECO:0000313" key="2">
    <source>
        <dbReference type="Proteomes" id="UP001597041"/>
    </source>
</evidence>
<dbReference type="Pfam" id="PF02620">
    <property type="entry name" value="YceD"/>
    <property type="match status" value="1"/>
</dbReference>
<comment type="caution">
    <text evidence="1">The sequence shown here is derived from an EMBL/GenBank/DDBJ whole genome shotgun (WGS) entry which is preliminary data.</text>
</comment>
<reference evidence="2" key="1">
    <citation type="journal article" date="2019" name="Int. J. Syst. Evol. Microbiol.">
        <title>The Global Catalogue of Microorganisms (GCM) 10K type strain sequencing project: providing services to taxonomists for standard genome sequencing and annotation.</title>
        <authorList>
            <consortium name="The Broad Institute Genomics Platform"/>
            <consortium name="The Broad Institute Genome Sequencing Center for Infectious Disease"/>
            <person name="Wu L."/>
            <person name="Ma J."/>
        </authorList>
    </citation>
    <scope>NUCLEOTIDE SEQUENCE [LARGE SCALE GENOMIC DNA]</scope>
    <source>
        <strain evidence="2">CCUG 56608</strain>
    </source>
</reference>
<gene>
    <name evidence="1" type="ORF">ACFQ19_14620</name>
</gene>
<dbReference type="EMBL" id="JBHTKK010000019">
    <property type="protein sequence ID" value="MFD1067242.1"/>
    <property type="molecule type" value="Genomic_DNA"/>
</dbReference>
<protein>
    <submittedName>
        <fullName evidence="1">YceD family protein</fullName>
    </submittedName>
</protein>
<proteinExistence type="predicted"/>
<dbReference type="Proteomes" id="UP001597041">
    <property type="component" value="Unassembled WGS sequence"/>
</dbReference>
<keyword evidence="2" id="KW-1185">Reference proteome</keyword>
<name>A0ABW3NHP3_9BACI</name>
<evidence type="ECO:0000313" key="1">
    <source>
        <dbReference type="EMBL" id="MFD1067242.1"/>
    </source>
</evidence>
<organism evidence="1 2">
    <name type="scientific">Oceanobacillus locisalsi</name>
    <dbReference type="NCBI Taxonomy" id="546107"/>
    <lineage>
        <taxon>Bacteria</taxon>
        <taxon>Bacillati</taxon>
        <taxon>Bacillota</taxon>
        <taxon>Bacilli</taxon>
        <taxon>Bacillales</taxon>
        <taxon>Bacillaceae</taxon>
        <taxon>Oceanobacillus</taxon>
    </lineage>
</organism>
<sequence length="179" mass="20577">MKLTVNQIKRGSVNEPYFFDDHADVSELETMNNDIRKISPVHVTGQVTSHGEEFYVNMHIKGEMILPCARTLVDVPYPFDIDANEVFSASAYYGKEEEEQEIHPIQGEVLDLLPFIKENVLLEIPYRVFADHTDQVDSEEAAPSSGKDWEFISETKEDKNVDPRLKKLESFLNNNQEEK</sequence>
<dbReference type="RefSeq" id="WP_379593319.1">
    <property type="nucleotide sequence ID" value="NZ_JBHTKK010000019.1"/>
</dbReference>
<accession>A0ABW3NHP3</accession>
<dbReference type="InterPro" id="IPR003772">
    <property type="entry name" value="YceD"/>
</dbReference>